<accession>A0AA96YAE8</accession>
<sequence>MSTADQIYELVKAMPEQESRLVLVFAKFVINQLNSERQPVSGLLSDYLGILKDSPNFNEDPVELQRAMRNEWS</sequence>
<gene>
    <name evidence="1" type="ORF">HNI00_20510</name>
</gene>
<dbReference type="AlphaFoldDB" id="A0AA96YAE8"/>
<reference evidence="1" key="1">
    <citation type="submission" date="2020-05" db="EMBL/GenBank/DDBJ databases">
        <authorList>
            <person name="Zhu T."/>
            <person name="Keshari N."/>
            <person name="Lu X."/>
        </authorList>
    </citation>
    <scope>NUCLEOTIDE SEQUENCE</scope>
    <source>
        <strain evidence="1">NK1-22</strain>
    </source>
</reference>
<proteinExistence type="predicted"/>
<dbReference type="KEGG" id="tog:HNI00_20510"/>
<name>A0AA96YAE8_9CYAN</name>
<organism evidence="1">
    <name type="scientific">Thermoleptolyngbya oregonensis NK1-22</name>
    <dbReference type="NCBI Taxonomy" id="2547457"/>
    <lineage>
        <taxon>Bacteria</taxon>
        <taxon>Bacillati</taxon>
        <taxon>Cyanobacteriota</taxon>
        <taxon>Cyanophyceae</taxon>
        <taxon>Oculatellales</taxon>
        <taxon>Oculatellaceae</taxon>
        <taxon>Thermoleptolyngbya</taxon>
    </lineage>
</organism>
<protein>
    <submittedName>
        <fullName evidence="1">DUF2281 domain-containing protein</fullName>
    </submittedName>
</protein>
<evidence type="ECO:0000313" key="1">
    <source>
        <dbReference type="EMBL" id="WOB45934.1"/>
    </source>
</evidence>
<dbReference type="EMBL" id="CP053540">
    <property type="protein sequence ID" value="WOB45934.1"/>
    <property type="molecule type" value="Genomic_DNA"/>
</dbReference>